<dbReference type="InParanoid" id="A0A0C2XAE5"/>
<proteinExistence type="predicted"/>
<keyword evidence="2" id="KW-1185">Reference proteome</keyword>
<evidence type="ECO:0000313" key="2">
    <source>
        <dbReference type="Proteomes" id="UP000054549"/>
    </source>
</evidence>
<accession>A0A0C2XAE5</accession>
<protein>
    <submittedName>
        <fullName evidence="1">Uncharacterized protein</fullName>
    </submittedName>
</protein>
<dbReference type="Proteomes" id="UP000054549">
    <property type="component" value="Unassembled WGS sequence"/>
</dbReference>
<dbReference type="SUPFAM" id="SSF52047">
    <property type="entry name" value="RNI-like"/>
    <property type="match status" value="1"/>
</dbReference>
<dbReference type="InterPro" id="IPR032675">
    <property type="entry name" value="LRR_dom_sf"/>
</dbReference>
<dbReference type="EMBL" id="KN818222">
    <property type="protein sequence ID" value="KIL71362.1"/>
    <property type="molecule type" value="Genomic_DNA"/>
</dbReference>
<organism evidence="1 2">
    <name type="scientific">Amanita muscaria (strain Koide BX008)</name>
    <dbReference type="NCBI Taxonomy" id="946122"/>
    <lineage>
        <taxon>Eukaryota</taxon>
        <taxon>Fungi</taxon>
        <taxon>Dikarya</taxon>
        <taxon>Basidiomycota</taxon>
        <taxon>Agaricomycotina</taxon>
        <taxon>Agaricomycetes</taxon>
        <taxon>Agaricomycetidae</taxon>
        <taxon>Agaricales</taxon>
        <taxon>Pluteineae</taxon>
        <taxon>Amanitaceae</taxon>
        <taxon>Amanita</taxon>
    </lineage>
</organism>
<evidence type="ECO:0000313" key="1">
    <source>
        <dbReference type="EMBL" id="KIL71362.1"/>
    </source>
</evidence>
<dbReference type="Gene3D" id="3.80.10.10">
    <property type="entry name" value="Ribonuclease Inhibitor"/>
    <property type="match status" value="1"/>
</dbReference>
<gene>
    <name evidence="1" type="ORF">M378DRAFT_213703</name>
</gene>
<dbReference type="OrthoDB" id="3541472at2759"/>
<name>A0A0C2XAE5_AMAMK</name>
<dbReference type="AlphaFoldDB" id="A0A0C2XAE5"/>
<reference evidence="1 2" key="1">
    <citation type="submission" date="2014-04" db="EMBL/GenBank/DDBJ databases">
        <title>Evolutionary Origins and Diversification of the Mycorrhizal Mutualists.</title>
        <authorList>
            <consortium name="DOE Joint Genome Institute"/>
            <consortium name="Mycorrhizal Genomics Consortium"/>
            <person name="Kohler A."/>
            <person name="Kuo A."/>
            <person name="Nagy L.G."/>
            <person name="Floudas D."/>
            <person name="Copeland A."/>
            <person name="Barry K.W."/>
            <person name="Cichocki N."/>
            <person name="Veneault-Fourrey C."/>
            <person name="LaButti K."/>
            <person name="Lindquist E.A."/>
            <person name="Lipzen A."/>
            <person name="Lundell T."/>
            <person name="Morin E."/>
            <person name="Murat C."/>
            <person name="Riley R."/>
            <person name="Ohm R."/>
            <person name="Sun H."/>
            <person name="Tunlid A."/>
            <person name="Henrissat B."/>
            <person name="Grigoriev I.V."/>
            <person name="Hibbett D.S."/>
            <person name="Martin F."/>
        </authorList>
    </citation>
    <scope>NUCLEOTIDE SEQUENCE [LARGE SCALE GENOMIC DNA]</scope>
    <source>
        <strain evidence="1 2">Koide BX008</strain>
    </source>
</reference>
<dbReference type="HOGENOM" id="CLU_040183_0_0_1"/>
<sequence>MRITRGLDDIQGKLSDNAQMATTLLDLPLELLLHIGNELNTEPDDDLTLYKQLRLVCRAFDRAFAPIVLSNIRIFNERVQDTHLLAHQFYVLTRGSHRLSYVKSVSLGSWNWLYELHDSLWSKCERTKGMFWEVVRLIRLLQRICEARRRYDLKRDIKRRGCVSFQLANVQRLSWFVKATECTQSLRLNCQILKTLPSLTELSLKLFMCPDPTTFDIGNEIGLAVAQHRHLHKLIIRMVIGFVSREGSLDWLKRIIANNPDLTHLDLYQFGIHSPKLPSLSELLADVPPKHPLRLQHLRISTRFYQLTSDIVPHIRSLNSLHLWFPVSGEPHSMDDAWDLLREERIYVSEILTNRITLPLLDYLRDFNHLTALSIYEDGDTPSELDVKDLFQILEQHTLQRLKINPYDWRMWFQNSTSITKFSHLRELVLCSKFRLDYDIIEDDSYFWASTYEDLRIAEPVSQVETPVTIIMEGRFVLYHEFRLLCCASSSLSVRDLGRRMKYSKATFDMYDEWLVTIPVSS</sequence>